<dbReference type="STRING" id="1458985.BJP34_11170"/>
<dbReference type="EMBL" id="CP017599">
    <property type="protein sequence ID" value="AOW99939.1"/>
    <property type="molecule type" value="Genomic_DNA"/>
</dbReference>
<dbReference type="Pfam" id="PF13767">
    <property type="entry name" value="DUF4168"/>
    <property type="match status" value="1"/>
</dbReference>
<dbReference type="AlphaFoldDB" id="A0A1D8TQM5"/>
<sequence>MTKLIYPLGWLAGMIVVLVGCSSSPDPDTTAAIPTVASDAVKSQELKNYAKAVLAIDQYRQGVYEDIQELTKDKDKIVPEINCTQVKTIAALRRNIRDLAVNYCKRSKTIAESHELTISRFNSITVSAQSDQKLQRRIHNELVRLQQN</sequence>
<gene>
    <name evidence="2" type="ORF">BJP34_11170</name>
</gene>
<feature type="domain" description="DUF4168" evidence="1">
    <location>
        <begin position="43"/>
        <end position="138"/>
    </location>
</feature>
<dbReference type="KEGG" id="mpro:BJP34_11170"/>
<accession>A0A1D8TQM5</accession>
<dbReference type="PROSITE" id="PS51257">
    <property type="entry name" value="PROKAR_LIPOPROTEIN"/>
    <property type="match status" value="1"/>
</dbReference>
<protein>
    <recommendedName>
        <fullName evidence="1">DUF4168 domain-containing protein</fullName>
    </recommendedName>
</protein>
<dbReference type="OrthoDB" id="565076at2"/>
<evidence type="ECO:0000313" key="3">
    <source>
        <dbReference type="Proteomes" id="UP000177870"/>
    </source>
</evidence>
<dbReference type="RefSeq" id="WP_070392413.1">
    <property type="nucleotide sequence ID" value="NZ_CP017599.1"/>
</dbReference>
<proteinExistence type="predicted"/>
<dbReference type="InterPro" id="IPR025433">
    <property type="entry name" value="DUF4168"/>
</dbReference>
<evidence type="ECO:0000313" key="2">
    <source>
        <dbReference type="EMBL" id="AOW99939.1"/>
    </source>
</evidence>
<name>A0A1D8TQM5_9CYAN</name>
<organism evidence="2 3">
    <name type="scientific">Moorena producens PAL-8-15-08-1</name>
    <dbReference type="NCBI Taxonomy" id="1458985"/>
    <lineage>
        <taxon>Bacteria</taxon>
        <taxon>Bacillati</taxon>
        <taxon>Cyanobacteriota</taxon>
        <taxon>Cyanophyceae</taxon>
        <taxon>Coleofasciculales</taxon>
        <taxon>Coleofasciculaceae</taxon>
        <taxon>Moorena</taxon>
    </lineage>
</organism>
<evidence type="ECO:0000259" key="1">
    <source>
        <dbReference type="Pfam" id="PF13767"/>
    </source>
</evidence>
<dbReference type="Proteomes" id="UP000177870">
    <property type="component" value="Chromosome"/>
</dbReference>
<reference evidence="3" key="1">
    <citation type="submission" date="2016-10" db="EMBL/GenBank/DDBJ databases">
        <title>Comparative genomics uncovers the prolific and rare metabolic potential of the cyanobacterial genus Moorea.</title>
        <authorList>
            <person name="Leao T."/>
            <person name="Castelao G."/>
            <person name="Korobeynikov A."/>
            <person name="Monroe E.A."/>
            <person name="Podell S."/>
            <person name="Glukhov E."/>
            <person name="Allen E."/>
            <person name="Gerwick W.H."/>
            <person name="Gerwick L."/>
        </authorList>
    </citation>
    <scope>NUCLEOTIDE SEQUENCE [LARGE SCALE GENOMIC DNA]</scope>
    <source>
        <strain evidence="3">PAL-8-15-08-1</strain>
    </source>
</reference>